<feature type="compositionally biased region" description="Polar residues" evidence="2">
    <location>
        <begin position="424"/>
        <end position="444"/>
    </location>
</feature>
<feature type="compositionally biased region" description="Gly residues" evidence="2">
    <location>
        <begin position="1762"/>
        <end position="1771"/>
    </location>
</feature>
<feature type="compositionally biased region" description="Polar residues" evidence="2">
    <location>
        <begin position="1490"/>
        <end position="1503"/>
    </location>
</feature>
<feature type="compositionally biased region" description="Polar residues" evidence="2">
    <location>
        <begin position="499"/>
        <end position="515"/>
    </location>
</feature>
<evidence type="ECO:0000256" key="1">
    <source>
        <dbReference type="PROSITE-ProRule" id="PRU00497"/>
    </source>
</evidence>
<feature type="region of interest" description="Disordered" evidence="2">
    <location>
        <begin position="1403"/>
        <end position="1702"/>
    </location>
</feature>
<evidence type="ECO:0000256" key="2">
    <source>
        <dbReference type="SAM" id="MobiDB-lite"/>
    </source>
</evidence>
<feature type="region of interest" description="Disordered" evidence="2">
    <location>
        <begin position="731"/>
        <end position="765"/>
    </location>
</feature>
<feature type="compositionally biased region" description="Basic and acidic residues" evidence="2">
    <location>
        <begin position="1641"/>
        <end position="1650"/>
    </location>
</feature>
<feature type="compositionally biased region" description="Polar residues" evidence="2">
    <location>
        <begin position="1113"/>
        <end position="1136"/>
    </location>
</feature>
<proteinExistence type="predicted"/>
<name>A0A834PDC0_VESPE</name>
<dbReference type="PROSITE" id="PS51155">
    <property type="entry name" value="CHIT_BIND_RR_2"/>
    <property type="match status" value="1"/>
</dbReference>
<feature type="compositionally biased region" description="Polar residues" evidence="2">
    <location>
        <begin position="903"/>
        <end position="918"/>
    </location>
</feature>
<feature type="compositionally biased region" description="Polar residues" evidence="2">
    <location>
        <begin position="1569"/>
        <end position="1594"/>
    </location>
</feature>
<feature type="region of interest" description="Disordered" evidence="2">
    <location>
        <begin position="889"/>
        <end position="967"/>
    </location>
</feature>
<feature type="region of interest" description="Disordered" evidence="2">
    <location>
        <begin position="1"/>
        <end position="27"/>
    </location>
</feature>
<dbReference type="Pfam" id="PF00379">
    <property type="entry name" value="Chitin_bind_4"/>
    <property type="match status" value="1"/>
</dbReference>
<feature type="compositionally biased region" description="Low complexity" evidence="2">
    <location>
        <begin position="943"/>
        <end position="957"/>
    </location>
</feature>
<feature type="compositionally biased region" description="Polar residues" evidence="2">
    <location>
        <begin position="1606"/>
        <end position="1627"/>
    </location>
</feature>
<feature type="compositionally biased region" description="Low complexity" evidence="2">
    <location>
        <begin position="452"/>
        <end position="467"/>
    </location>
</feature>
<comment type="caution">
    <text evidence="3">The sequence shown here is derived from an EMBL/GenBank/DDBJ whole genome shotgun (WGS) entry which is preliminary data.</text>
</comment>
<keyword evidence="4" id="KW-1185">Reference proteome</keyword>
<feature type="compositionally biased region" description="Polar residues" evidence="2">
    <location>
        <begin position="339"/>
        <end position="348"/>
    </location>
</feature>
<accession>A0A834PDC0</accession>
<dbReference type="Proteomes" id="UP000600918">
    <property type="component" value="Unassembled WGS sequence"/>
</dbReference>
<dbReference type="GO" id="GO:0042302">
    <property type="term" value="F:structural constituent of cuticle"/>
    <property type="evidence" value="ECO:0007669"/>
    <property type="project" value="UniProtKB-UniRule"/>
</dbReference>
<feature type="region of interest" description="Disordered" evidence="2">
    <location>
        <begin position="694"/>
        <end position="715"/>
    </location>
</feature>
<feature type="compositionally biased region" description="Polar residues" evidence="2">
    <location>
        <begin position="1290"/>
        <end position="1315"/>
    </location>
</feature>
<feature type="region of interest" description="Disordered" evidence="2">
    <location>
        <begin position="1751"/>
        <end position="1795"/>
    </location>
</feature>
<feature type="compositionally biased region" description="Pro residues" evidence="2">
    <location>
        <begin position="1772"/>
        <end position="1789"/>
    </location>
</feature>
<dbReference type="EMBL" id="JACSDY010000001">
    <property type="protein sequence ID" value="KAF7437693.1"/>
    <property type="molecule type" value="Genomic_DNA"/>
</dbReference>
<dbReference type="InterPro" id="IPR000618">
    <property type="entry name" value="Insect_cuticle"/>
</dbReference>
<feature type="compositionally biased region" description="Basic and acidic residues" evidence="2">
    <location>
        <begin position="1674"/>
        <end position="1683"/>
    </location>
</feature>
<feature type="region of interest" description="Disordered" evidence="2">
    <location>
        <begin position="825"/>
        <end position="853"/>
    </location>
</feature>
<feature type="compositionally biased region" description="Basic and acidic residues" evidence="2">
    <location>
        <begin position="893"/>
        <end position="902"/>
    </location>
</feature>
<feature type="region of interest" description="Disordered" evidence="2">
    <location>
        <begin position="1290"/>
        <end position="1317"/>
    </location>
</feature>
<evidence type="ECO:0000313" key="4">
    <source>
        <dbReference type="Proteomes" id="UP000600918"/>
    </source>
</evidence>
<feature type="region of interest" description="Disordered" evidence="2">
    <location>
        <begin position="424"/>
        <end position="540"/>
    </location>
</feature>
<sequence length="2200" mass="241164">MASGIRKEASNVSIVSCKGPEPESRCWKETNDHERNDLGLYSQISFPKVITTVVSQFTQLEENRKGTELILDISDEHKAQYLNQNFYSNAYNYGYEVNPNGQFHHEVHGPDDITYGCYGYVDPFGKLKTTFYVSDGWGYRVVQPGQNVELFFHEHEHHENSQSQENDNNERHDHHGILTAWDKLHFPPICAQFEGTNTNPTVIPPSEPETLGAPGIPGIPKYPATPGTPETPSRSGHLKKSETPTIPRRSEPPDIPTSSRTPNLPGRPGTPRKQEIPSYIERFEKPGTPKTPESSNIPGRPKTPDIPSTPSHPGFPRKPARVRISSTTSTPEKQYYSEYPSTSGTSVTPGKPFQHSYPGTSSILVIPEKPSQPGSILRRPETPKTSVTPSKLGTSYYSSYPERSRTSDIPAIIGTPLHFTYPDTSRTFVTPDKQNTLGTPNSSRIPFINPDTPETPGSPGTPETPRTLPQPLYLNTRTLNNTDREDTPARSEDTPPSSPDVSETSDNSNEGSNSGVEALSSPAYSDTPDTSSHPVSTGITFHPGIPATSAYLGAAGAFSTQGIPNPQNIPNISEHIQPSYITNELDYRELTTPLNPVTPDIPNIIYSFSRTTTADSLNLSSSSSYRNTTDNVIVTPAISQPSTSSGILGVAITTGTSDISEFPEIIKIPFLPEIPDISERPDTLRQIDTFACPSTSTHPSTFTQPDISEDSQKRKWPHTVAFSQTSSYSKIPKKCDKSTQTMSNPFQSIINTKQKRPTSLELNKGKKALKRRYNFPEILSLSGNHSQPTYSGIQWTSGIIAEHGMPSIPMTNTPEISSSQNILEQAGVSSTSDGSNSRGDKRSPRPLTPDISNTSISSRLALSSRILSIARSRLVLNIPKFSRPIRTLFHPEIPNRPRRPDTSEQSNITGQHNTSEITQPPGHSATLPYCIHSITGTQRKKLSSSTSSSIPETSMRSANADKPSTPQITEQLTRTLSVTHSNTQETSLLSNTAGSFNLPSSLKITKSSKKPVREKTSSSTGLYRPIKIEIYKVDTKADLKNINTSKTVPDTSLFSSTIDSPAQFAIRNTSHTSRKLNFSEYIDKSKEISYDEHSRIPPYCINDIAETPERLPSSAQSGASETFLQPGQSGIPSTSVTAEITTGTPHLGYSNTPETPSYPVHIDTSLISANAKTSEKLSPLAHLDAVITPVYPDPSKTQPHFQYSGTAGIPSSPSKSTSSEQFVIPEIIITPSTPRTPYIKQSDISRIQAYSEDANIAETFNSTGEPRHPIELAVKEAYSTSDREANLRGTYTSETMSDTPSSDTPGTPEYISTSKVTEHSRIPPYCIHDIARTPERSLSSTQSSASETFSQPEQSGIPSSPVIAETTARMPSPAHLGTPKTSLYPGYLGISLIPAIGEAPARTPSPAHLGTPKTSLRPGYLGIASTPPIAETPARTPPPAHLSTPEKSSRSEYFGIASTPPIEEAPARTPPPAHLGTPEKPSRSGYFGIASTSPTAETPTRTSPPAHLGTPRTPSYRVNSDNSRTEAHLPYARPAGTYRFPGRPRRPSQYVIADTSDTSDTSGHRDTSETQPYSETPETYDTSSRQDIPGYSDTSETHPSPEYHDTSYTSNRQDTSGYHDTSGTKSYSEYPITPGASISPDKLRPFEHGRTKTSSSRVGHTDHRGGSGGIQHAEYPDMPERSNRPNRPRYPSYTSHSSYNGSLRYPSTYPSIPRTSGRPGLFGFPEKLDGMLLGKSNYPIHIGYPSYLNGPEDLVEPEGSIGDVGGDGEPGPDGPWPTGSPGPDGPWPGDPEYYSGVIHSAQSRSRGPVKFVQLKSYTQITNSSSIKTGFPEQINLKSLIKSNSNFASTISNDKLSEVSYPIKVSEVVDFDRNRFKTQEYEQIDEGNINHNAKEINSLMHDTLKTSGHLKYTFSKNHTDNLEKDEITDKNIKAYGSKIEHKQNNQYEVIDDIRRAEEPKEDFEQFSVHRQKQYRKEFKFPVNHTFASQDIIKDALDQSYKIGHQGSRLIMHTKFDRYEENKGRENIDSPEEQTIAVIEQVNTSSEAEQIDHSINATGVQPPHSINVKPFSLPLGPNPQACPCYLVESYKENDSTSSTTSIPLIGQLGFIPVIFVPYCPGNKADSHKMKLIYPSATPVPYACNACGTPDENVETKLLGLQLDQLGNIENLKNILSVANLGFLNVPVRALTEKRKIRNRKVV</sequence>
<keyword evidence="1" id="KW-0193">Cuticle</keyword>
<evidence type="ECO:0000313" key="3">
    <source>
        <dbReference type="EMBL" id="KAF7437693.1"/>
    </source>
</evidence>
<feature type="compositionally biased region" description="Polar residues" evidence="2">
    <location>
        <begin position="522"/>
        <end position="539"/>
    </location>
</feature>
<feature type="region of interest" description="Disordered" evidence="2">
    <location>
        <begin position="1110"/>
        <end position="1136"/>
    </location>
</feature>
<feature type="compositionally biased region" description="Polar residues" evidence="2">
    <location>
        <begin position="694"/>
        <end position="706"/>
    </location>
</feature>
<gene>
    <name evidence="3" type="ORF">H0235_000084</name>
</gene>
<feature type="compositionally biased region" description="Basic and acidic residues" evidence="2">
    <location>
        <begin position="1595"/>
        <end position="1605"/>
    </location>
</feature>
<feature type="region of interest" description="Disordered" evidence="2">
    <location>
        <begin position="1335"/>
        <end position="1359"/>
    </location>
</feature>
<feature type="compositionally biased region" description="Basic and acidic residues" evidence="2">
    <location>
        <begin position="482"/>
        <end position="493"/>
    </location>
</feature>
<protein>
    <submittedName>
        <fullName evidence="3">Uncharacterized protein</fullName>
    </submittedName>
</protein>
<organism evidence="3 4">
    <name type="scientific">Vespula pensylvanica</name>
    <name type="common">Western yellow jacket</name>
    <name type="synonym">Wasp</name>
    <dbReference type="NCBI Taxonomy" id="30213"/>
    <lineage>
        <taxon>Eukaryota</taxon>
        <taxon>Metazoa</taxon>
        <taxon>Ecdysozoa</taxon>
        <taxon>Arthropoda</taxon>
        <taxon>Hexapoda</taxon>
        <taxon>Insecta</taxon>
        <taxon>Pterygota</taxon>
        <taxon>Neoptera</taxon>
        <taxon>Endopterygota</taxon>
        <taxon>Hymenoptera</taxon>
        <taxon>Apocrita</taxon>
        <taxon>Aculeata</taxon>
        <taxon>Vespoidea</taxon>
        <taxon>Vespidae</taxon>
        <taxon>Vespinae</taxon>
        <taxon>Vespula</taxon>
    </lineage>
</organism>
<feature type="compositionally biased region" description="Polar residues" evidence="2">
    <location>
        <begin position="825"/>
        <end position="837"/>
    </location>
</feature>
<feature type="compositionally biased region" description="Polar residues" evidence="2">
    <location>
        <begin position="1512"/>
        <end position="1522"/>
    </location>
</feature>
<reference evidence="3" key="1">
    <citation type="journal article" date="2020" name="G3 (Bethesda)">
        <title>High-Quality Assemblies for Three Invasive Social Wasps from the &lt;i&gt;Vespula&lt;/i&gt; Genus.</title>
        <authorList>
            <person name="Harrop T.W.R."/>
            <person name="Guhlin J."/>
            <person name="McLaughlin G.M."/>
            <person name="Permina E."/>
            <person name="Stockwell P."/>
            <person name="Gilligan J."/>
            <person name="Le Lec M.F."/>
            <person name="Gruber M.A.M."/>
            <person name="Quinn O."/>
            <person name="Lovegrove M."/>
            <person name="Duncan E.J."/>
            <person name="Remnant E.J."/>
            <person name="Van Eeckhoven J."/>
            <person name="Graham B."/>
            <person name="Knapp R.A."/>
            <person name="Langford K.W."/>
            <person name="Kronenberg Z."/>
            <person name="Press M.O."/>
            <person name="Eacker S.M."/>
            <person name="Wilson-Rankin E.E."/>
            <person name="Purcell J."/>
            <person name="Lester P.J."/>
            <person name="Dearden P.K."/>
        </authorList>
    </citation>
    <scope>NUCLEOTIDE SEQUENCE</scope>
    <source>
        <strain evidence="3">Volc-1</strain>
    </source>
</reference>
<feature type="compositionally biased region" description="Low complexity" evidence="2">
    <location>
        <begin position="1337"/>
        <end position="1351"/>
    </location>
</feature>
<feature type="region of interest" description="Disordered" evidence="2">
    <location>
        <begin position="196"/>
        <end position="390"/>
    </location>
</feature>
<feature type="compositionally biased region" description="Polar residues" evidence="2">
    <location>
        <begin position="738"/>
        <end position="752"/>
    </location>
</feature>